<sequence>MSTEIRKLFLVLFIGILSASSKSDDGVITVPSTDIPSDGKGIIPAGDGTSNNTSMTVPPGLSSVPGLFGLVYRVTIHPMIVFLRLFLDPIFSLLRGVVGPVLAIVNYLLGELGLPTLGELLNELLMGLQGHLGRILGEVSGFVGTLLGPQNNSQPLSRRRRSVMGFLMSPITTPLGYAWSIISMPWRIASASTNMVTTPLYYGYRLLSYPLSGAMAAGTWPTRRILRLLGFGGTKETLPNGQEGPEKDPIDDLLGSLSESAQDALAEALVKGFQLMKSDILPAIDAAAVNYQDSDMVPDSLKDYMKNFHQVYSLLHTLRVL</sequence>
<dbReference type="AlphaFoldDB" id="A0A0C9RG51"/>
<organism evidence="2">
    <name type="scientific">Fopius arisanus</name>
    <dbReference type="NCBI Taxonomy" id="64838"/>
    <lineage>
        <taxon>Eukaryota</taxon>
        <taxon>Metazoa</taxon>
        <taxon>Ecdysozoa</taxon>
        <taxon>Arthropoda</taxon>
        <taxon>Hexapoda</taxon>
        <taxon>Insecta</taxon>
        <taxon>Pterygota</taxon>
        <taxon>Neoptera</taxon>
        <taxon>Endopterygota</taxon>
        <taxon>Hymenoptera</taxon>
        <taxon>Apocrita</taxon>
        <taxon>Ichneumonoidea</taxon>
        <taxon>Braconidae</taxon>
        <taxon>Opiinae</taxon>
        <taxon>Fopius</taxon>
    </lineage>
</organism>
<keyword evidence="1" id="KW-0732">Signal</keyword>
<feature type="signal peptide" evidence="1">
    <location>
        <begin position="1"/>
        <end position="23"/>
    </location>
</feature>
<protein>
    <submittedName>
        <fullName evidence="3">Odz3_1 protein</fullName>
    </submittedName>
    <submittedName>
        <fullName evidence="2">Odz3_3 protein</fullName>
    </submittedName>
</protein>
<dbReference type="EMBL" id="GBYB01007315">
    <property type="protein sequence ID" value="JAG77082.1"/>
    <property type="molecule type" value="Transcribed_RNA"/>
</dbReference>
<accession>A0A0C9RG51</accession>
<reference evidence="2" key="1">
    <citation type="submission" date="2015-01" db="EMBL/GenBank/DDBJ databases">
        <title>Transcriptome Assembly of Fopius arisanus.</title>
        <authorList>
            <person name="Geib S."/>
        </authorList>
    </citation>
    <scope>NUCLEOTIDE SEQUENCE</scope>
</reference>
<evidence type="ECO:0000313" key="3">
    <source>
        <dbReference type="EMBL" id="JAG80999.1"/>
    </source>
</evidence>
<name>A0A0C9RG51_9HYME</name>
<gene>
    <name evidence="2" type="primary">odz3_3</name>
    <name evidence="3" type="synonym">odz3_1</name>
    <name evidence="2" type="ORF">g.57980</name>
    <name evidence="3" type="ORF">g.57989</name>
</gene>
<dbReference type="EMBL" id="GBYB01011232">
    <property type="protein sequence ID" value="JAG80999.1"/>
    <property type="molecule type" value="Transcribed_RNA"/>
</dbReference>
<proteinExistence type="predicted"/>
<evidence type="ECO:0000256" key="1">
    <source>
        <dbReference type="SAM" id="SignalP"/>
    </source>
</evidence>
<evidence type="ECO:0000313" key="2">
    <source>
        <dbReference type="EMBL" id="JAG77082.1"/>
    </source>
</evidence>
<feature type="chain" id="PRO_5007394418" evidence="1">
    <location>
        <begin position="24"/>
        <end position="321"/>
    </location>
</feature>